<feature type="region of interest" description="Disordered" evidence="1">
    <location>
        <begin position="549"/>
        <end position="577"/>
    </location>
</feature>
<evidence type="ECO:0000313" key="4">
    <source>
        <dbReference type="Proteomes" id="UP000179251"/>
    </source>
</evidence>
<dbReference type="InterPro" id="IPR032179">
    <property type="entry name" value="Cry22Aa_Ig-like"/>
</dbReference>
<organism evidence="3 4">
    <name type="scientific">Candidatus Giovannonibacteria bacterium RIFCSPHIGHO2_01_FULL_45_23</name>
    <dbReference type="NCBI Taxonomy" id="1798325"/>
    <lineage>
        <taxon>Bacteria</taxon>
        <taxon>Candidatus Giovannoniibacteriota</taxon>
    </lineage>
</organism>
<evidence type="ECO:0000256" key="1">
    <source>
        <dbReference type="SAM" id="MobiDB-lite"/>
    </source>
</evidence>
<dbReference type="Pfam" id="PF16403">
    <property type="entry name" value="Bact_surface_Ig-like"/>
    <property type="match status" value="1"/>
</dbReference>
<gene>
    <name evidence="3" type="ORF">A2834_02900</name>
</gene>
<reference evidence="3 4" key="1">
    <citation type="journal article" date="2016" name="Nat. Commun.">
        <title>Thousands of microbial genomes shed light on interconnected biogeochemical processes in an aquifer system.</title>
        <authorList>
            <person name="Anantharaman K."/>
            <person name="Brown C.T."/>
            <person name="Hug L.A."/>
            <person name="Sharon I."/>
            <person name="Castelle C.J."/>
            <person name="Probst A.J."/>
            <person name="Thomas B.C."/>
            <person name="Singh A."/>
            <person name="Wilkins M.J."/>
            <person name="Karaoz U."/>
            <person name="Brodie E.L."/>
            <person name="Williams K.H."/>
            <person name="Hubbard S.S."/>
            <person name="Banfield J.F."/>
        </authorList>
    </citation>
    <scope>NUCLEOTIDE SEQUENCE [LARGE SCALE GENOMIC DNA]</scope>
</reference>
<dbReference type="Proteomes" id="UP000179251">
    <property type="component" value="Unassembled WGS sequence"/>
</dbReference>
<dbReference type="STRING" id="1798325.A2834_02900"/>
<evidence type="ECO:0000313" key="3">
    <source>
        <dbReference type="EMBL" id="OGF61805.1"/>
    </source>
</evidence>
<feature type="compositionally biased region" description="Low complexity" evidence="1">
    <location>
        <begin position="698"/>
        <end position="716"/>
    </location>
</feature>
<dbReference type="InterPro" id="IPR013783">
    <property type="entry name" value="Ig-like_fold"/>
</dbReference>
<protein>
    <recommendedName>
        <fullName evidence="2">Pesticidal crystal protein Cry22Aa Ig-like domain-containing protein</fullName>
    </recommendedName>
</protein>
<feature type="region of interest" description="Disordered" evidence="1">
    <location>
        <begin position="698"/>
        <end position="717"/>
    </location>
</feature>
<comment type="caution">
    <text evidence="3">The sequence shown here is derived from an EMBL/GenBank/DDBJ whole genome shotgun (WGS) entry which is preliminary data.</text>
</comment>
<accession>A0A1F5VEG5</accession>
<dbReference type="EMBL" id="MFHD01000025">
    <property type="protein sequence ID" value="OGF61805.1"/>
    <property type="molecule type" value="Genomic_DNA"/>
</dbReference>
<sequence>MRSGLLTEAGRFADTGNLGIGTTSPGTILALGNTGANTINISNTATSTFGSGIDVLTGCFSIRGTCALTTAITSLNGLSGGTQTFATNDLISIVSAGTVHNFYGSTTPTFGWLNATSTNMSSFAGGIGIGTSTKTAVLNLDGSTSAANGVAALYGNALLSHGSGAAFANRFITTVANSAVATSEGLLFRMIDNTSGFGNSQLVRAIEVQANRGTNADGVNTGLLAFGKTFGIQGVTTGTAAGNLIPAGVYAENQGTSTGVALKAYTSTSTTADLVSFYQEGTQIFSGTGINMQLGMGGSSFTGNFLRFASGTSVTVLMTNTGSTTLGNGVYQAGLAIPFGGLCVDNDGSCNASTTGQIAGRLIVTNPSDLAENYFSDEVLEPGDLVRIKPSADGKHSFVGIADEAGAPALMGIVSSAPGFILGSQYEEDAAANPSYQVYPIALSGRVPVKISLENGPIKLGDKLTSASEKGFAMRARPGDPVIGYALEDWDPPSGIGTSAGDSQIVRSEIKQKINLRQLADGTSGSASTYDSYKDHGGGVDYIDEEGVAKSKEKTLPSSSTLGVGGPQTPSVFPEGDVEESVSSVPRILVFVQRSHSKLDVAAYDYFANDANKPLWSVDQKTGELKKGFFIDLKEADVINARSILSANGNWSIDENGKLTVKEIQTEKLCIGQTCITEEELKALLEQRGIAPVSNLEAELPSGSSASSSPADTAPPTITILGNNPAAIEIGAAYSDMGVTVEDNVNQNLGYTASLNGGLELLQGDGLTIDTSQTGTHTIIYKATDQAGNTATAERIVNVVNLEAELPSE</sequence>
<dbReference type="AlphaFoldDB" id="A0A1F5VEG5"/>
<feature type="domain" description="Pesticidal crystal protein Cry22Aa Ig-like" evidence="2">
    <location>
        <begin position="718"/>
        <end position="799"/>
    </location>
</feature>
<evidence type="ECO:0000259" key="2">
    <source>
        <dbReference type="Pfam" id="PF16403"/>
    </source>
</evidence>
<dbReference type="Gene3D" id="2.60.40.10">
    <property type="entry name" value="Immunoglobulins"/>
    <property type="match status" value="1"/>
</dbReference>
<name>A0A1F5VEG5_9BACT</name>
<proteinExistence type="predicted"/>